<organism evidence="4 5">
    <name type="scientific">Thermohalobaculum xanthum</name>
    <dbReference type="NCBI Taxonomy" id="2753746"/>
    <lineage>
        <taxon>Bacteria</taxon>
        <taxon>Pseudomonadati</taxon>
        <taxon>Pseudomonadota</taxon>
        <taxon>Alphaproteobacteria</taxon>
        <taxon>Rhodobacterales</taxon>
        <taxon>Paracoccaceae</taxon>
        <taxon>Thermohalobaculum</taxon>
    </lineage>
</organism>
<dbReference type="RefSeq" id="WP_200606272.1">
    <property type="nucleotide sequence ID" value="NZ_JAEHHL010000001.1"/>
</dbReference>
<dbReference type="Gene3D" id="3.40.50.720">
    <property type="entry name" value="NAD(P)-binding Rossmann-like Domain"/>
    <property type="match status" value="2"/>
</dbReference>
<evidence type="ECO:0000259" key="3">
    <source>
        <dbReference type="Pfam" id="PF02826"/>
    </source>
</evidence>
<evidence type="ECO:0000256" key="1">
    <source>
        <dbReference type="ARBA" id="ARBA00023002"/>
    </source>
</evidence>
<comment type="caution">
    <text evidence="4">The sequence shown here is derived from an EMBL/GenBank/DDBJ whole genome shotgun (WGS) entry which is preliminary data.</text>
</comment>
<dbReference type="Pfam" id="PF02826">
    <property type="entry name" value="2-Hacid_dh_C"/>
    <property type="match status" value="1"/>
</dbReference>
<dbReference type="SUPFAM" id="SSF51735">
    <property type="entry name" value="NAD(P)-binding Rossmann-fold domains"/>
    <property type="match status" value="1"/>
</dbReference>
<dbReference type="InterPro" id="IPR036291">
    <property type="entry name" value="NAD(P)-bd_dom_sf"/>
</dbReference>
<feature type="domain" description="D-isomer specific 2-hydroxyacid dehydrogenase NAD-binding" evidence="3">
    <location>
        <begin position="119"/>
        <end position="280"/>
    </location>
</feature>
<evidence type="ECO:0000313" key="4">
    <source>
        <dbReference type="EMBL" id="MBK0397937.1"/>
    </source>
</evidence>
<dbReference type="CDD" id="cd12164">
    <property type="entry name" value="GDH_like_2"/>
    <property type="match status" value="1"/>
</dbReference>
<dbReference type="PANTHER" id="PTHR43333">
    <property type="entry name" value="2-HACID_DH_C DOMAIN-CONTAINING PROTEIN"/>
    <property type="match status" value="1"/>
</dbReference>
<keyword evidence="2" id="KW-0520">NAD</keyword>
<evidence type="ECO:0000256" key="2">
    <source>
        <dbReference type="ARBA" id="ARBA00023027"/>
    </source>
</evidence>
<dbReference type="GO" id="GO:0051287">
    <property type="term" value="F:NAD binding"/>
    <property type="evidence" value="ECO:0007669"/>
    <property type="project" value="InterPro"/>
</dbReference>
<dbReference type="InterPro" id="IPR006140">
    <property type="entry name" value="D-isomer_DH_NAD-bd"/>
</dbReference>
<name>A0A8J7S9V4_9RHOB</name>
<dbReference type="EMBL" id="JAEHHL010000001">
    <property type="protein sequence ID" value="MBK0397937.1"/>
    <property type="molecule type" value="Genomic_DNA"/>
</dbReference>
<keyword evidence="5" id="KW-1185">Reference proteome</keyword>
<accession>A0A8J7S9V4</accession>
<protein>
    <submittedName>
        <fullName evidence="4">Glyoxylate/hydroxypyruvate reductase A</fullName>
    </submittedName>
</protein>
<dbReference type="GO" id="GO:0016616">
    <property type="term" value="F:oxidoreductase activity, acting on the CH-OH group of donors, NAD or NADP as acceptor"/>
    <property type="evidence" value="ECO:0007669"/>
    <property type="project" value="UniProtKB-ARBA"/>
</dbReference>
<dbReference type="Proteomes" id="UP000655420">
    <property type="component" value="Unassembled WGS sequence"/>
</dbReference>
<gene>
    <name evidence="4" type="ORF">H0I76_01940</name>
</gene>
<proteinExistence type="predicted"/>
<keyword evidence="1" id="KW-0560">Oxidoreductase</keyword>
<evidence type="ECO:0000313" key="5">
    <source>
        <dbReference type="Proteomes" id="UP000655420"/>
    </source>
</evidence>
<reference evidence="4" key="1">
    <citation type="submission" date="2020-12" db="EMBL/GenBank/DDBJ databases">
        <title>Bacterial taxonomy.</title>
        <authorList>
            <person name="Pan X."/>
        </authorList>
    </citation>
    <scope>NUCLEOTIDE SEQUENCE</scope>
    <source>
        <strain evidence="4">M0105</strain>
    </source>
</reference>
<dbReference type="InterPro" id="IPR029753">
    <property type="entry name" value="D-isomer_DH_CS"/>
</dbReference>
<dbReference type="PROSITE" id="PS00671">
    <property type="entry name" value="D_2_HYDROXYACID_DH_3"/>
    <property type="match status" value="1"/>
</dbReference>
<dbReference type="PANTHER" id="PTHR43333:SF1">
    <property type="entry name" value="D-ISOMER SPECIFIC 2-HYDROXYACID DEHYDROGENASE NAD-BINDING DOMAIN-CONTAINING PROTEIN"/>
    <property type="match status" value="1"/>
</dbReference>
<sequence length="315" mass="34089">MAPLVLYAGKPADRAAYERHIARAAREAGVEIRLCMDLAEVDPAEVDYLVFAGSGPVSDFAPFTNLKAILSLWAGVENILKLPLPADVPLVRMVEDGLTLGMIDYVVGHVMRHHLDIDQYIEGNFAGEWGVGYPPLARDRHVGVLGLGTLGTACAERLAANDFRVSGWSRSEKSVPGVRCLAGEEGLERVLAEAEILVLLLPLTPDTTRLLDAHRIAMLPQGACIVNAGRGPLIDHDALLAALDAGRLRHATMDVFDIEPLPAGHRYWGHPRVTVTPHIASATRPETASESLVRQIARGERGEPFTNVVDRALGY</sequence>
<dbReference type="AlphaFoldDB" id="A0A8J7S9V4"/>